<dbReference type="PANTHER" id="PTHR43280">
    <property type="entry name" value="ARAC-FAMILY TRANSCRIPTIONAL REGULATOR"/>
    <property type="match status" value="1"/>
</dbReference>
<keyword evidence="2" id="KW-0238">DNA-binding</keyword>
<dbReference type="AlphaFoldDB" id="A0A7L7L755"/>
<dbReference type="InterPro" id="IPR009057">
    <property type="entry name" value="Homeodomain-like_sf"/>
</dbReference>
<keyword evidence="6" id="KW-1185">Reference proteome</keyword>
<dbReference type="PANTHER" id="PTHR43280:SF27">
    <property type="entry name" value="TRANSCRIPTIONAL REGULATOR MTLR"/>
    <property type="match status" value="1"/>
</dbReference>
<dbReference type="PROSITE" id="PS01124">
    <property type="entry name" value="HTH_ARAC_FAMILY_2"/>
    <property type="match status" value="1"/>
</dbReference>
<dbReference type="Pfam" id="PF12833">
    <property type="entry name" value="HTH_18"/>
    <property type="match status" value="1"/>
</dbReference>
<dbReference type="SMART" id="SM00342">
    <property type="entry name" value="HTH_ARAC"/>
    <property type="match status" value="1"/>
</dbReference>
<dbReference type="KEGG" id="add:HUW48_11285"/>
<keyword evidence="3" id="KW-0804">Transcription</keyword>
<dbReference type="EMBL" id="CP055153">
    <property type="protein sequence ID" value="QMU28584.1"/>
    <property type="molecule type" value="Genomic_DNA"/>
</dbReference>
<dbReference type="InterPro" id="IPR014710">
    <property type="entry name" value="RmlC-like_jellyroll"/>
</dbReference>
<dbReference type="Proteomes" id="UP000514509">
    <property type="component" value="Chromosome"/>
</dbReference>
<dbReference type="Gene3D" id="2.60.120.10">
    <property type="entry name" value="Jelly Rolls"/>
    <property type="match status" value="1"/>
</dbReference>
<keyword evidence="1" id="KW-0805">Transcription regulation</keyword>
<evidence type="ECO:0000313" key="5">
    <source>
        <dbReference type="EMBL" id="QMU28584.1"/>
    </source>
</evidence>
<dbReference type="InterPro" id="IPR018060">
    <property type="entry name" value="HTH_AraC"/>
</dbReference>
<dbReference type="Gene3D" id="1.10.10.60">
    <property type="entry name" value="Homeodomain-like"/>
    <property type="match status" value="2"/>
</dbReference>
<accession>A0A7L7L755</accession>
<reference evidence="5 6" key="1">
    <citation type="submission" date="2020-06" db="EMBL/GenBank/DDBJ databases">
        <authorList>
            <person name="Hwang Y.J."/>
        </authorList>
    </citation>
    <scope>NUCLEOTIDE SEQUENCE [LARGE SCALE GENOMIC DNA]</scope>
    <source>
        <strain evidence="5 6">KUDC8001</strain>
    </source>
</reference>
<dbReference type="SUPFAM" id="SSF51182">
    <property type="entry name" value="RmlC-like cupins"/>
    <property type="match status" value="1"/>
</dbReference>
<organism evidence="5 6">
    <name type="scientific">Adhaeribacter radiodurans</name>
    <dbReference type="NCBI Taxonomy" id="2745197"/>
    <lineage>
        <taxon>Bacteria</taxon>
        <taxon>Pseudomonadati</taxon>
        <taxon>Bacteroidota</taxon>
        <taxon>Cytophagia</taxon>
        <taxon>Cytophagales</taxon>
        <taxon>Hymenobacteraceae</taxon>
        <taxon>Adhaeribacter</taxon>
    </lineage>
</organism>
<dbReference type="GO" id="GO:0043565">
    <property type="term" value="F:sequence-specific DNA binding"/>
    <property type="evidence" value="ECO:0007669"/>
    <property type="project" value="InterPro"/>
</dbReference>
<evidence type="ECO:0000256" key="2">
    <source>
        <dbReference type="ARBA" id="ARBA00023125"/>
    </source>
</evidence>
<dbReference type="GO" id="GO:0003700">
    <property type="term" value="F:DNA-binding transcription factor activity"/>
    <property type="evidence" value="ECO:0007669"/>
    <property type="project" value="InterPro"/>
</dbReference>
<sequence>MKPHIQKLPLSEQSSFLADTFYTPSFETPWHYHEELELVLILEGKGKRFVGNHVSDFCEGQVDLLGSNLPHWYRKDDTISTGGSLVIHFREEFLGKSFGEIPEMLKIRLLFDRSRMGIKILGATQQKAALAMKQILTLNGMDRLTALLLLLSQLAESEEYELLSSPELNSQNKKDSDRLNKVFSYVMNHFKEEISVEEVADLAMMSYSGFCRYFKNRTKKNFSHFVNEIRIGYACKRLLNSDLNVSHVCYESGFNNIANFNKQFKKIVRCTPHQFQQKIKL</sequence>
<evidence type="ECO:0000313" key="6">
    <source>
        <dbReference type="Proteomes" id="UP000514509"/>
    </source>
</evidence>
<protein>
    <submittedName>
        <fullName evidence="5">Helix-turn-helix transcriptional regulator</fullName>
    </submittedName>
</protein>
<reference evidence="5 6" key="2">
    <citation type="submission" date="2020-08" db="EMBL/GenBank/DDBJ databases">
        <title>Adhaeribacter dokdonensis sp. nov., isolated from the rhizosphere of Elymus tsukushiensis, a plant native to the Dokdo Islands, Republic of Korea.</title>
        <authorList>
            <person name="Ghim S.Y."/>
        </authorList>
    </citation>
    <scope>NUCLEOTIDE SEQUENCE [LARGE SCALE GENOMIC DNA]</scope>
    <source>
        <strain evidence="5 6">KUDC8001</strain>
    </source>
</reference>
<dbReference type="SUPFAM" id="SSF46689">
    <property type="entry name" value="Homeodomain-like"/>
    <property type="match status" value="2"/>
</dbReference>
<gene>
    <name evidence="5" type="ORF">HUW48_11285</name>
</gene>
<evidence type="ECO:0000259" key="4">
    <source>
        <dbReference type="PROSITE" id="PS01124"/>
    </source>
</evidence>
<proteinExistence type="predicted"/>
<dbReference type="InterPro" id="IPR011051">
    <property type="entry name" value="RmlC_Cupin_sf"/>
</dbReference>
<evidence type="ECO:0000256" key="3">
    <source>
        <dbReference type="ARBA" id="ARBA00023163"/>
    </source>
</evidence>
<evidence type="ECO:0000256" key="1">
    <source>
        <dbReference type="ARBA" id="ARBA00023015"/>
    </source>
</evidence>
<feature type="domain" description="HTH araC/xylS-type" evidence="4">
    <location>
        <begin position="180"/>
        <end position="278"/>
    </location>
</feature>
<name>A0A7L7L755_9BACT</name>